<name>A0A4D4LMY7_STRVO</name>
<protein>
    <recommendedName>
        <fullName evidence="3">Beta-lactamase-related domain-containing protein</fullName>
    </recommendedName>
</protein>
<dbReference type="SUPFAM" id="SSF56601">
    <property type="entry name" value="beta-lactamase/transpeptidase-like"/>
    <property type="match status" value="1"/>
</dbReference>
<dbReference type="Proteomes" id="UP000301309">
    <property type="component" value="Unassembled WGS sequence"/>
</dbReference>
<evidence type="ECO:0000313" key="1">
    <source>
        <dbReference type="EMBL" id="GDY59433.1"/>
    </source>
</evidence>
<accession>A0A4D4LMY7</accession>
<comment type="caution">
    <text evidence="1">The sequence shown here is derived from an EMBL/GenBank/DDBJ whole genome shotgun (WGS) entry which is preliminary data.</text>
</comment>
<evidence type="ECO:0008006" key="3">
    <source>
        <dbReference type="Google" id="ProtNLM"/>
    </source>
</evidence>
<reference evidence="1 2" key="1">
    <citation type="journal article" date="2020" name="Int. J. Syst. Evol. Microbiol.">
        <title>Reclassification of Streptomyces castelarensis and Streptomyces sporoclivatus as later heterotypic synonyms of Streptomyces antimycoticus.</title>
        <authorList>
            <person name="Komaki H."/>
            <person name="Tamura T."/>
        </authorList>
    </citation>
    <scope>NUCLEOTIDE SEQUENCE [LARGE SCALE GENOMIC DNA]</scope>
    <source>
        <strain evidence="1 2">NBRC 13459</strain>
    </source>
</reference>
<organism evidence="1 2">
    <name type="scientific">Streptomyces violaceusniger</name>
    <dbReference type="NCBI Taxonomy" id="68280"/>
    <lineage>
        <taxon>Bacteria</taxon>
        <taxon>Bacillati</taxon>
        <taxon>Actinomycetota</taxon>
        <taxon>Actinomycetes</taxon>
        <taxon>Kitasatosporales</taxon>
        <taxon>Streptomycetaceae</taxon>
        <taxon>Streptomyces</taxon>
        <taxon>Streptomyces violaceusniger group</taxon>
    </lineage>
</organism>
<dbReference type="InterPro" id="IPR012338">
    <property type="entry name" value="Beta-lactam/transpept-like"/>
</dbReference>
<gene>
    <name evidence="1" type="ORF">SVIO_100560</name>
</gene>
<dbReference type="EMBL" id="BJHW01000002">
    <property type="protein sequence ID" value="GDY59433.1"/>
    <property type="molecule type" value="Genomic_DNA"/>
</dbReference>
<dbReference type="AlphaFoldDB" id="A0A4D4LMY7"/>
<keyword evidence="2" id="KW-1185">Reference proteome</keyword>
<dbReference type="Gene3D" id="3.40.710.10">
    <property type="entry name" value="DD-peptidase/beta-lactamase superfamily"/>
    <property type="match status" value="1"/>
</dbReference>
<sequence length="155" mass="17041">MAHRTDIPRYQRNTTPHPIGYSELYAANPGPEIYDATEYNPAWSGATGEVISAEGDLNRFYSALVKGSLLPPAQQKELLTTVETGTFYRYGLGVIVRTLTCGVKVYGHDGIVWGSLTSAATTADGRHSLTFQINGDWLEDGQLYQDVFEAEFCAK</sequence>
<dbReference type="RefSeq" id="WP_344593785.1">
    <property type="nucleotide sequence ID" value="NZ_BAAASO010000014.1"/>
</dbReference>
<proteinExistence type="predicted"/>
<evidence type="ECO:0000313" key="2">
    <source>
        <dbReference type="Proteomes" id="UP000301309"/>
    </source>
</evidence>